<name>A0AAE0EVU5_9CHLO</name>
<gene>
    <name evidence="2" type="ORF">CYMTET_48224</name>
</gene>
<feature type="compositionally biased region" description="Low complexity" evidence="1">
    <location>
        <begin position="241"/>
        <end position="254"/>
    </location>
</feature>
<protein>
    <submittedName>
        <fullName evidence="2">Uncharacterized protein</fullName>
    </submittedName>
</protein>
<reference evidence="2 3" key="1">
    <citation type="journal article" date="2015" name="Genome Biol. Evol.">
        <title>Comparative Genomics of a Bacterivorous Green Alga Reveals Evolutionary Causalities and Consequences of Phago-Mixotrophic Mode of Nutrition.</title>
        <authorList>
            <person name="Burns J.A."/>
            <person name="Paasch A."/>
            <person name="Narechania A."/>
            <person name="Kim E."/>
        </authorList>
    </citation>
    <scope>NUCLEOTIDE SEQUENCE [LARGE SCALE GENOMIC DNA]</scope>
    <source>
        <strain evidence="2 3">PLY_AMNH</strain>
    </source>
</reference>
<keyword evidence="3" id="KW-1185">Reference proteome</keyword>
<dbReference type="Proteomes" id="UP001190700">
    <property type="component" value="Unassembled WGS sequence"/>
</dbReference>
<evidence type="ECO:0000313" key="3">
    <source>
        <dbReference type="Proteomes" id="UP001190700"/>
    </source>
</evidence>
<proteinExistence type="predicted"/>
<comment type="caution">
    <text evidence="2">The sequence shown here is derived from an EMBL/GenBank/DDBJ whole genome shotgun (WGS) entry which is preliminary data.</text>
</comment>
<feature type="compositionally biased region" description="Low complexity" evidence="1">
    <location>
        <begin position="285"/>
        <end position="294"/>
    </location>
</feature>
<feature type="compositionally biased region" description="Pro residues" evidence="1">
    <location>
        <begin position="255"/>
        <end position="284"/>
    </location>
</feature>
<dbReference type="AlphaFoldDB" id="A0AAE0EVU5"/>
<organism evidence="2 3">
    <name type="scientific">Cymbomonas tetramitiformis</name>
    <dbReference type="NCBI Taxonomy" id="36881"/>
    <lineage>
        <taxon>Eukaryota</taxon>
        <taxon>Viridiplantae</taxon>
        <taxon>Chlorophyta</taxon>
        <taxon>Pyramimonadophyceae</taxon>
        <taxon>Pyramimonadales</taxon>
        <taxon>Pyramimonadaceae</taxon>
        <taxon>Cymbomonas</taxon>
    </lineage>
</organism>
<dbReference type="EMBL" id="LGRX02033246">
    <property type="protein sequence ID" value="KAK3242064.1"/>
    <property type="molecule type" value="Genomic_DNA"/>
</dbReference>
<evidence type="ECO:0000313" key="2">
    <source>
        <dbReference type="EMBL" id="KAK3242064.1"/>
    </source>
</evidence>
<accession>A0AAE0EVU5</accession>
<feature type="region of interest" description="Disordered" evidence="1">
    <location>
        <begin position="241"/>
        <end position="330"/>
    </location>
</feature>
<evidence type="ECO:0000256" key="1">
    <source>
        <dbReference type="SAM" id="MobiDB-lite"/>
    </source>
</evidence>
<sequence length="330" mass="36336">MIVDNYRDCIQANKTVHGNDEFAIYNVVIKAGTGDNLKQARALVAAADRLKVKRDTYTKYYKQHALEKSLKLQWVQKKAAKIKNIPLHIGKAVWDFHIAQARDTDTGGKRNRVTLRLSKGVIMSCRVKLQLYSDGELFQKLKAERPDICEWKVDGKPTKDEHGNIITPTRTMKLGITGMRLFKPFFIRKRKARLVCVHKLDIEMWHVLEDLRENLARWRKKAAQSMDTCTCAVTSIFSSEAATTPSASAPEAVTTPPPAPPRQPPPSAPPPEALTTPPPPPSPSSPSASKSCPSLEAAATSAFRPEAVTSLSASAPEAAITPSASPPRRV</sequence>